<dbReference type="SMART" id="SM00408">
    <property type="entry name" value="IGc2"/>
    <property type="match status" value="2"/>
</dbReference>
<evidence type="ECO:0000259" key="6">
    <source>
        <dbReference type="PROSITE" id="PS50835"/>
    </source>
</evidence>
<protein>
    <submittedName>
        <fullName evidence="7">Cell adhesion molecule 4</fullName>
    </submittedName>
</protein>
<keyword evidence="3" id="KW-1015">Disulfide bond</keyword>
<keyword evidence="2" id="KW-0472">Membrane</keyword>
<sequence length="261" mass="28835">MYLREAVDIHNVTLIPSANPLTIQEDTQLEVRCVVNSNAAPAPTITWYLESANITSIAVTNTTFITLTGNRTNNNKTLQCRATNNNNKPPKTANTTLNVEYPPTINTLAVQNKIEGRDLLVTCQATSGNPSSTTFYWTKVDNQDPPTIKTLSQQDIVEGRALFVTCQATPRNPNSTTFYWIKVDNPGFRQNGLSLQVPNIQRTSSGTYRCTAENIYINGEKGQDSQTMVVNVLCGLLLYSIVSLGFLKKMKTNEVLDLLIA</sequence>
<accession>K1R1Q4</accession>
<dbReference type="EMBL" id="JH817465">
    <property type="protein sequence ID" value="EKC43217.1"/>
    <property type="molecule type" value="Genomic_DNA"/>
</dbReference>
<dbReference type="InParanoid" id="K1R1Q4"/>
<dbReference type="Pfam" id="PF13927">
    <property type="entry name" value="Ig_3"/>
    <property type="match status" value="1"/>
</dbReference>
<dbReference type="GO" id="GO:0098609">
    <property type="term" value="P:cell-cell adhesion"/>
    <property type="evidence" value="ECO:0007669"/>
    <property type="project" value="TreeGrafter"/>
</dbReference>
<dbReference type="InterPro" id="IPR036179">
    <property type="entry name" value="Ig-like_dom_sf"/>
</dbReference>
<keyword evidence="5" id="KW-0393">Immunoglobulin domain</keyword>
<feature type="domain" description="Ig-like" evidence="6">
    <location>
        <begin position="16"/>
        <end position="96"/>
    </location>
</feature>
<dbReference type="InterPro" id="IPR003599">
    <property type="entry name" value="Ig_sub"/>
</dbReference>
<dbReference type="PANTHER" id="PTHR11640:SF31">
    <property type="entry name" value="IRREGULAR CHIASM C-ROUGHEST PROTEIN-RELATED"/>
    <property type="match status" value="1"/>
</dbReference>
<dbReference type="PANTHER" id="PTHR11640">
    <property type="entry name" value="NEPHRIN"/>
    <property type="match status" value="1"/>
</dbReference>
<dbReference type="GO" id="GO:0005886">
    <property type="term" value="C:plasma membrane"/>
    <property type="evidence" value="ECO:0007669"/>
    <property type="project" value="TreeGrafter"/>
</dbReference>
<dbReference type="AlphaFoldDB" id="K1R1Q4"/>
<name>K1R1Q4_MAGGI</name>
<dbReference type="SUPFAM" id="SSF48726">
    <property type="entry name" value="Immunoglobulin"/>
    <property type="match status" value="3"/>
</dbReference>
<dbReference type="InterPro" id="IPR007110">
    <property type="entry name" value="Ig-like_dom"/>
</dbReference>
<gene>
    <name evidence="7" type="ORF">CGI_10027316</name>
</gene>
<proteinExistence type="predicted"/>
<evidence type="ECO:0000256" key="3">
    <source>
        <dbReference type="ARBA" id="ARBA00023157"/>
    </source>
</evidence>
<dbReference type="InterPro" id="IPR003598">
    <property type="entry name" value="Ig_sub2"/>
</dbReference>
<feature type="domain" description="Ig-like" evidence="6">
    <location>
        <begin position="145"/>
        <end position="229"/>
    </location>
</feature>
<dbReference type="HOGENOM" id="CLU_1066532_0_0_1"/>
<dbReference type="InterPro" id="IPR013783">
    <property type="entry name" value="Ig-like_fold"/>
</dbReference>
<dbReference type="InterPro" id="IPR051275">
    <property type="entry name" value="Cell_adhesion_signaling"/>
</dbReference>
<dbReference type="GO" id="GO:0005911">
    <property type="term" value="C:cell-cell junction"/>
    <property type="evidence" value="ECO:0007669"/>
    <property type="project" value="TreeGrafter"/>
</dbReference>
<feature type="domain" description="Ig-like" evidence="6">
    <location>
        <begin position="102"/>
        <end position="139"/>
    </location>
</feature>
<evidence type="ECO:0000256" key="1">
    <source>
        <dbReference type="ARBA" id="ARBA00004479"/>
    </source>
</evidence>
<dbReference type="GO" id="GO:0050839">
    <property type="term" value="F:cell adhesion molecule binding"/>
    <property type="evidence" value="ECO:0007669"/>
    <property type="project" value="TreeGrafter"/>
</dbReference>
<evidence type="ECO:0000313" key="7">
    <source>
        <dbReference type="EMBL" id="EKC43217.1"/>
    </source>
</evidence>
<reference evidence="7" key="1">
    <citation type="journal article" date="2012" name="Nature">
        <title>The oyster genome reveals stress adaptation and complexity of shell formation.</title>
        <authorList>
            <person name="Zhang G."/>
            <person name="Fang X."/>
            <person name="Guo X."/>
            <person name="Li L."/>
            <person name="Luo R."/>
            <person name="Xu F."/>
            <person name="Yang P."/>
            <person name="Zhang L."/>
            <person name="Wang X."/>
            <person name="Qi H."/>
            <person name="Xiong Z."/>
            <person name="Que H."/>
            <person name="Xie Y."/>
            <person name="Holland P.W."/>
            <person name="Paps J."/>
            <person name="Zhu Y."/>
            <person name="Wu F."/>
            <person name="Chen Y."/>
            <person name="Wang J."/>
            <person name="Peng C."/>
            <person name="Meng J."/>
            <person name="Yang L."/>
            <person name="Liu J."/>
            <person name="Wen B."/>
            <person name="Zhang N."/>
            <person name="Huang Z."/>
            <person name="Zhu Q."/>
            <person name="Feng Y."/>
            <person name="Mount A."/>
            <person name="Hedgecock D."/>
            <person name="Xu Z."/>
            <person name="Liu Y."/>
            <person name="Domazet-Loso T."/>
            <person name="Du Y."/>
            <person name="Sun X."/>
            <person name="Zhang S."/>
            <person name="Liu B."/>
            <person name="Cheng P."/>
            <person name="Jiang X."/>
            <person name="Li J."/>
            <person name="Fan D."/>
            <person name="Wang W."/>
            <person name="Fu W."/>
            <person name="Wang T."/>
            <person name="Wang B."/>
            <person name="Zhang J."/>
            <person name="Peng Z."/>
            <person name="Li Y."/>
            <person name="Li N."/>
            <person name="Wang J."/>
            <person name="Chen M."/>
            <person name="He Y."/>
            <person name="Tan F."/>
            <person name="Song X."/>
            <person name="Zheng Q."/>
            <person name="Huang R."/>
            <person name="Yang H."/>
            <person name="Du X."/>
            <person name="Chen L."/>
            <person name="Yang M."/>
            <person name="Gaffney P.M."/>
            <person name="Wang S."/>
            <person name="Luo L."/>
            <person name="She Z."/>
            <person name="Ming Y."/>
            <person name="Huang W."/>
            <person name="Zhang S."/>
            <person name="Huang B."/>
            <person name="Zhang Y."/>
            <person name="Qu T."/>
            <person name="Ni P."/>
            <person name="Miao G."/>
            <person name="Wang J."/>
            <person name="Wang Q."/>
            <person name="Steinberg C.E."/>
            <person name="Wang H."/>
            <person name="Li N."/>
            <person name="Qian L."/>
            <person name="Zhang G."/>
            <person name="Li Y."/>
            <person name="Yang H."/>
            <person name="Liu X."/>
            <person name="Wang J."/>
            <person name="Yin Y."/>
            <person name="Wang J."/>
        </authorList>
    </citation>
    <scope>NUCLEOTIDE SEQUENCE [LARGE SCALE GENOMIC DNA]</scope>
    <source>
        <strain evidence="7">05x7-T-G4-1.051#20</strain>
    </source>
</reference>
<dbReference type="SMART" id="SM00409">
    <property type="entry name" value="IG"/>
    <property type="match status" value="2"/>
</dbReference>
<comment type="subcellular location">
    <subcellularLocation>
        <location evidence="1">Membrane</location>
        <topology evidence="1">Single-pass type I membrane protein</topology>
    </subcellularLocation>
</comment>
<dbReference type="PROSITE" id="PS50835">
    <property type="entry name" value="IG_LIKE"/>
    <property type="match status" value="3"/>
</dbReference>
<evidence type="ECO:0000256" key="5">
    <source>
        <dbReference type="ARBA" id="ARBA00023319"/>
    </source>
</evidence>
<dbReference type="Gene3D" id="2.60.40.10">
    <property type="entry name" value="Immunoglobulins"/>
    <property type="match status" value="2"/>
</dbReference>
<evidence type="ECO:0000256" key="2">
    <source>
        <dbReference type="ARBA" id="ARBA00023136"/>
    </source>
</evidence>
<organism evidence="7">
    <name type="scientific">Magallana gigas</name>
    <name type="common">Pacific oyster</name>
    <name type="synonym">Crassostrea gigas</name>
    <dbReference type="NCBI Taxonomy" id="29159"/>
    <lineage>
        <taxon>Eukaryota</taxon>
        <taxon>Metazoa</taxon>
        <taxon>Spiralia</taxon>
        <taxon>Lophotrochozoa</taxon>
        <taxon>Mollusca</taxon>
        <taxon>Bivalvia</taxon>
        <taxon>Autobranchia</taxon>
        <taxon>Pteriomorphia</taxon>
        <taxon>Ostreida</taxon>
        <taxon>Ostreoidea</taxon>
        <taxon>Ostreidae</taxon>
        <taxon>Magallana</taxon>
    </lineage>
</organism>
<keyword evidence="4" id="KW-0325">Glycoprotein</keyword>
<evidence type="ECO:0000256" key="4">
    <source>
        <dbReference type="ARBA" id="ARBA00023180"/>
    </source>
</evidence>